<dbReference type="Proteomes" id="UP000092461">
    <property type="component" value="Unassembled WGS sequence"/>
</dbReference>
<dbReference type="EMBL" id="AJWK01032697">
    <property type="status" value="NOT_ANNOTATED_CDS"/>
    <property type="molecule type" value="Genomic_DNA"/>
</dbReference>
<feature type="compositionally biased region" description="Basic and acidic residues" evidence="1">
    <location>
        <begin position="74"/>
        <end position="87"/>
    </location>
</feature>
<dbReference type="AlphaFoldDB" id="A0A1B0CWM3"/>
<reference evidence="2" key="1">
    <citation type="submission" date="2020-05" db="UniProtKB">
        <authorList>
            <consortium name="EnsemblMetazoa"/>
        </authorList>
    </citation>
    <scope>IDENTIFICATION</scope>
    <source>
        <strain evidence="2">Jacobina</strain>
    </source>
</reference>
<dbReference type="VEuPathDB" id="VectorBase:LLONM1_008916"/>
<dbReference type="EnsemblMetazoa" id="LLOJ009407-RA">
    <property type="protein sequence ID" value="LLOJ009407-PA"/>
    <property type="gene ID" value="LLOJ009407"/>
</dbReference>
<keyword evidence="3" id="KW-1185">Reference proteome</keyword>
<accession>A0A1B0CWM3</accession>
<organism evidence="2 3">
    <name type="scientific">Lutzomyia longipalpis</name>
    <name type="common">Sand fly</name>
    <dbReference type="NCBI Taxonomy" id="7200"/>
    <lineage>
        <taxon>Eukaryota</taxon>
        <taxon>Metazoa</taxon>
        <taxon>Ecdysozoa</taxon>
        <taxon>Arthropoda</taxon>
        <taxon>Hexapoda</taxon>
        <taxon>Insecta</taxon>
        <taxon>Pterygota</taxon>
        <taxon>Neoptera</taxon>
        <taxon>Endopterygota</taxon>
        <taxon>Diptera</taxon>
        <taxon>Nematocera</taxon>
        <taxon>Psychodoidea</taxon>
        <taxon>Psychodidae</taxon>
        <taxon>Lutzomyia</taxon>
        <taxon>Lutzomyia</taxon>
    </lineage>
</organism>
<evidence type="ECO:0000256" key="1">
    <source>
        <dbReference type="SAM" id="MobiDB-lite"/>
    </source>
</evidence>
<protein>
    <submittedName>
        <fullName evidence="2">Uncharacterized protein</fullName>
    </submittedName>
</protein>
<evidence type="ECO:0000313" key="3">
    <source>
        <dbReference type="Proteomes" id="UP000092461"/>
    </source>
</evidence>
<proteinExistence type="predicted"/>
<evidence type="ECO:0000313" key="2">
    <source>
        <dbReference type="EnsemblMetazoa" id="LLOJ009407-PA"/>
    </source>
</evidence>
<feature type="region of interest" description="Disordered" evidence="1">
    <location>
        <begin position="27"/>
        <end position="101"/>
    </location>
</feature>
<sequence length="160" mass="17170">MACSPEQIAAKKQQALERLRKNKETAAGVGATGFLSSPAKGTGSPIASGQFYGSPAGSSGAGILGNQKNLPGKADNKAKQQPLKDNRIFSQPYTNKRDNVIPEKKKEVVPLPFAPSANAQWCLRIDLGWQSPDLMTRSLMPLESYPRGISIEKQNSGPFT</sequence>
<name>A0A1B0CWM3_LUTLO</name>
<dbReference type="VEuPathDB" id="VectorBase:LLOJ009407"/>